<comment type="similarity">
    <text evidence="2">Belongs to the Tom22 family.</text>
</comment>
<evidence type="ECO:0000256" key="9">
    <source>
        <dbReference type="ARBA" id="ARBA00023128"/>
    </source>
</evidence>
<evidence type="ECO:0000256" key="12">
    <source>
        <dbReference type="SAM" id="MobiDB-lite"/>
    </source>
</evidence>
<dbReference type="PANTHER" id="PTHR12504">
    <property type="entry name" value="MITOCHONDRIAL IMPORT RECEPTOR SUBUNIT TOM22"/>
    <property type="match status" value="1"/>
</dbReference>
<feature type="region of interest" description="Disordered" evidence="12">
    <location>
        <begin position="1"/>
        <end position="52"/>
    </location>
</feature>
<dbReference type="PANTHER" id="PTHR12504:SF0">
    <property type="entry name" value="MITOCHONDRIAL IMPORT RECEPTOR SUBUNIT TOM22 HOMOLOG"/>
    <property type="match status" value="1"/>
</dbReference>
<feature type="compositionally biased region" description="Acidic residues" evidence="12">
    <location>
        <begin position="28"/>
        <end position="50"/>
    </location>
</feature>
<keyword evidence="7" id="KW-1133">Transmembrane helix</keyword>
<gene>
    <name evidence="13" type="ORF">EX895_006144</name>
</gene>
<dbReference type="GeneID" id="40729039"/>
<comment type="subcellular location">
    <subcellularLocation>
        <location evidence="1">Mitochondrion outer membrane</location>
        <topology evidence="1">Single-pass membrane protein</topology>
    </subcellularLocation>
</comment>
<proteinExistence type="inferred from homology"/>
<name>A0A4U7KLT5_9BASI</name>
<dbReference type="GO" id="GO:0006886">
    <property type="term" value="P:intracellular protein transport"/>
    <property type="evidence" value="ECO:0007669"/>
    <property type="project" value="InterPro"/>
</dbReference>
<evidence type="ECO:0000256" key="5">
    <source>
        <dbReference type="ARBA" id="ARBA00022787"/>
    </source>
</evidence>
<protein>
    <submittedName>
        <fullName evidence="13">Uncharacterized protein</fullName>
    </submittedName>
</protein>
<reference evidence="13 14" key="1">
    <citation type="submission" date="2019-05" db="EMBL/GenBank/DDBJ databases">
        <title>Sporisorium graminicola CBS 10092 draft sequencing and annotation.</title>
        <authorList>
            <person name="Solano-Gonzalez S."/>
            <person name="Caddick M.X."/>
            <person name="Darby A."/>
        </authorList>
    </citation>
    <scope>NUCLEOTIDE SEQUENCE [LARGE SCALE GENOMIC DNA]</scope>
    <source>
        <strain evidence="13 14">CBS 10092</strain>
    </source>
</reference>
<dbReference type="InterPro" id="IPR005683">
    <property type="entry name" value="Tom22"/>
</dbReference>
<evidence type="ECO:0000256" key="4">
    <source>
        <dbReference type="ARBA" id="ARBA00022692"/>
    </source>
</evidence>
<dbReference type="OrthoDB" id="10016939at2759"/>
<evidence type="ECO:0000313" key="14">
    <source>
        <dbReference type="Proteomes" id="UP000306050"/>
    </source>
</evidence>
<sequence>MVRLEEVPDEEIIRQQRSSAAAAAAAAADDDDWEEEEDSDAESDFSDDSDVSERGLALREESIWERLSALRDIIPPSTRRSIASTFNTTTSYAFTGSLLAGKLVWVVTTSALLVGLPFALAVEDESRIVAQEKEMMAQQQGAQHMLAPAPGAAPAGIPGQSQQPQQQSPQGLRPPGF</sequence>
<keyword evidence="10" id="KW-0472">Membrane</keyword>
<feature type="compositionally biased region" description="Low complexity" evidence="12">
    <location>
        <begin position="18"/>
        <end position="27"/>
    </location>
</feature>
<feature type="region of interest" description="Disordered" evidence="12">
    <location>
        <begin position="139"/>
        <end position="177"/>
    </location>
</feature>
<evidence type="ECO:0000256" key="2">
    <source>
        <dbReference type="ARBA" id="ARBA00009874"/>
    </source>
</evidence>
<keyword evidence="11" id="KW-0675">Receptor</keyword>
<dbReference type="EMBL" id="SRRM01000021">
    <property type="protein sequence ID" value="TKY85064.1"/>
    <property type="molecule type" value="Genomic_DNA"/>
</dbReference>
<organism evidence="13 14">
    <name type="scientific">Sporisorium graminicola</name>
    <dbReference type="NCBI Taxonomy" id="280036"/>
    <lineage>
        <taxon>Eukaryota</taxon>
        <taxon>Fungi</taxon>
        <taxon>Dikarya</taxon>
        <taxon>Basidiomycota</taxon>
        <taxon>Ustilaginomycotina</taxon>
        <taxon>Ustilaginomycetes</taxon>
        <taxon>Ustilaginales</taxon>
        <taxon>Ustilaginaceae</taxon>
        <taxon>Sporisorium</taxon>
    </lineage>
</organism>
<keyword evidence="6" id="KW-0653">Protein transport</keyword>
<evidence type="ECO:0000256" key="6">
    <source>
        <dbReference type="ARBA" id="ARBA00022927"/>
    </source>
</evidence>
<dbReference type="RefSeq" id="XP_029737049.1">
    <property type="nucleotide sequence ID" value="XM_029886736.1"/>
</dbReference>
<comment type="caution">
    <text evidence="13">The sequence shown here is derived from an EMBL/GenBank/DDBJ whole genome shotgun (WGS) entry which is preliminary data.</text>
</comment>
<evidence type="ECO:0000256" key="11">
    <source>
        <dbReference type="ARBA" id="ARBA00023170"/>
    </source>
</evidence>
<evidence type="ECO:0000256" key="8">
    <source>
        <dbReference type="ARBA" id="ARBA00023010"/>
    </source>
</evidence>
<keyword evidence="8" id="KW-0811">Translocation</keyword>
<evidence type="ECO:0000256" key="1">
    <source>
        <dbReference type="ARBA" id="ARBA00004572"/>
    </source>
</evidence>
<keyword evidence="5" id="KW-1000">Mitochondrion outer membrane</keyword>
<evidence type="ECO:0000256" key="7">
    <source>
        <dbReference type="ARBA" id="ARBA00022989"/>
    </source>
</evidence>
<keyword evidence="14" id="KW-1185">Reference proteome</keyword>
<keyword evidence="3" id="KW-0813">Transport</keyword>
<dbReference type="KEGG" id="sgra:EX895_006144"/>
<keyword evidence="4" id="KW-0812">Transmembrane</keyword>
<accession>A0A4U7KLT5</accession>
<dbReference type="CDD" id="cd22884">
    <property type="entry name" value="TOM22"/>
    <property type="match status" value="1"/>
</dbReference>
<feature type="compositionally biased region" description="Basic and acidic residues" evidence="12">
    <location>
        <begin position="1"/>
        <end position="14"/>
    </location>
</feature>
<feature type="compositionally biased region" description="Low complexity" evidence="12">
    <location>
        <begin position="147"/>
        <end position="177"/>
    </location>
</feature>
<dbReference type="AlphaFoldDB" id="A0A4U7KLT5"/>
<evidence type="ECO:0000313" key="13">
    <source>
        <dbReference type="EMBL" id="TKY85064.1"/>
    </source>
</evidence>
<evidence type="ECO:0000256" key="10">
    <source>
        <dbReference type="ARBA" id="ARBA00023136"/>
    </source>
</evidence>
<evidence type="ECO:0000256" key="3">
    <source>
        <dbReference type="ARBA" id="ARBA00022448"/>
    </source>
</evidence>
<dbReference type="GO" id="GO:0005741">
    <property type="term" value="C:mitochondrial outer membrane"/>
    <property type="evidence" value="ECO:0007669"/>
    <property type="project" value="UniProtKB-SubCell"/>
</dbReference>
<keyword evidence="9" id="KW-0496">Mitochondrion</keyword>
<dbReference type="Proteomes" id="UP000306050">
    <property type="component" value="Chromosome SGRAM_8"/>
</dbReference>
<dbReference type="Pfam" id="PF04281">
    <property type="entry name" value="Tom22"/>
    <property type="match status" value="1"/>
</dbReference>